<dbReference type="Pfam" id="PF02033">
    <property type="entry name" value="RBFA"/>
    <property type="match status" value="1"/>
</dbReference>
<dbReference type="Gene3D" id="3.30.300.20">
    <property type="match status" value="1"/>
</dbReference>
<dbReference type="Proteomes" id="UP000625711">
    <property type="component" value="Unassembled WGS sequence"/>
</dbReference>
<organism evidence="2 3">
    <name type="scientific">Rhynchophorus ferrugineus</name>
    <name type="common">Red palm weevil</name>
    <name type="synonym">Curculio ferrugineus</name>
    <dbReference type="NCBI Taxonomy" id="354439"/>
    <lineage>
        <taxon>Eukaryota</taxon>
        <taxon>Metazoa</taxon>
        <taxon>Ecdysozoa</taxon>
        <taxon>Arthropoda</taxon>
        <taxon>Hexapoda</taxon>
        <taxon>Insecta</taxon>
        <taxon>Pterygota</taxon>
        <taxon>Neoptera</taxon>
        <taxon>Endopterygota</taxon>
        <taxon>Coleoptera</taxon>
        <taxon>Polyphaga</taxon>
        <taxon>Cucujiformia</taxon>
        <taxon>Curculionidae</taxon>
        <taxon>Dryophthorinae</taxon>
        <taxon>Rhynchophorus</taxon>
    </lineage>
</organism>
<dbReference type="SUPFAM" id="SSF89919">
    <property type="entry name" value="Ribosome-binding factor A, RbfA"/>
    <property type="match status" value="1"/>
</dbReference>
<keyword evidence="3" id="KW-1185">Reference proteome</keyword>
<feature type="region of interest" description="Disordered" evidence="1">
    <location>
        <begin position="251"/>
        <end position="273"/>
    </location>
</feature>
<dbReference type="GO" id="GO:0006364">
    <property type="term" value="P:rRNA processing"/>
    <property type="evidence" value="ECO:0007669"/>
    <property type="project" value="InterPro"/>
</dbReference>
<evidence type="ECO:0000256" key="1">
    <source>
        <dbReference type="SAM" id="MobiDB-lite"/>
    </source>
</evidence>
<gene>
    <name evidence="2" type="ORF">GWI33_020954</name>
</gene>
<comment type="caution">
    <text evidence="2">The sequence shown here is derived from an EMBL/GenBank/DDBJ whole genome shotgun (WGS) entry which is preliminary data.</text>
</comment>
<sequence length="358" mass="41546">MISYNKILVMLNTRSLVANDFSTKSGKVLGKLMGINKNKKKFYPNKAPLLPSNGLFDRVPLENKIVGNPKRISILNKMFMRNVTDLMTTGEYATQFYGHGIQVNKVKITPDYKILKVYWIANESSNDDVVENLLKKSAGTLRHELSQLRVMGHIPNIVFIKDKGYFNIIKVEQKLAVADYGEDYIKSDLVNELKSEHELWTVLDADFKKKIEAFDSASGENNLNESDILPVMPQNVLGLDHMDILKRIKKNKSKSEAEHRKSMKDQSTDDDHTMKSYSAEYTSHAEHRDAFKQFLHSRQILRQKQKKIEKNWSPDTQILQEESMEQYFKQMELYDNDPMEEDDYIEEIDDDPRRNGIE</sequence>
<dbReference type="PANTHER" id="PTHR14725">
    <property type="entry name" value="RIBOSOME-BINDING FACTOR A, MITOCHONDRIAL-RELATED"/>
    <property type="match status" value="1"/>
</dbReference>
<dbReference type="OrthoDB" id="418445at2759"/>
<dbReference type="PANTHER" id="PTHR14725:SF0">
    <property type="entry name" value="RIBOSOME-BINDING FACTOR A, MITOCHONDRIAL-RELATED"/>
    <property type="match status" value="1"/>
</dbReference>
<dbReference type="InterPro" id="IPR039212">
    <property type="entry name" value="RBFA_mitochondrial"/>
</dbReference>
<name>A0A834M5A6_RHYFE</name>
<evidence type="ECO:0000313" key="2">
    <source>
        <dbReference type="EMBL" id="KAF7265634.1"/>
    </source>
</evidence>
<evidence type="ECO:0000313" key="3">
    <source>
        <dbReference type="Proteomes" id="UP000625711"/>
    </source>
</evidence>
<reference evidence="2" key="1">
    <citation type="submission" date="2020-08" db="EMBL/GenBank/DDBJ databases">
        <title>Genome sequencing and assembly of the red palm weevil Rhynchophorus ferrugineus.</title>
        <authorList>
            <person name="Dias G.B."/>
            <person name="Bergman C.M."/>
            <person name="Manee M."/>
        </authorList>
    </citation>
    <scope>NUCLEOTIDE SEQUENCE</scope>
    <source>
        <strain evidence="2">AA-2017</strain>
        <tissue evidence="2">Whole larva</tissue>
    </source>
</reference>
<dbReference type="EMBL" id="JAACXV010014592">
    <property type="protein sequence ID" value="KAF7265634.1"/>
    <property type="molecule type" value="Genomic_DNA"/>
</dbReference>
<feature type="region of interest" description="Disordered" evidence="1">
    <location>
        <begin position="335"/>
        <end position="358"/>
    </location>
</feature>
<dbReference type="InterPro" id="IPR023799">
    <property type="entry name" value="RbfA_dom_sf"/>
</dbReference>
<dbReference type="AlphaFoldDB" id="A0A834M5A6"/>
<dbReference type="InterPro" id="IPR000238">
    <property type="entry name" value="RbfA"/>
</dbReference>
<feature type="compositionally biased region" description="Acidic residues" evidence="1">
    <location>
        <begin position="335"/>
        <end position="350"/>
    </location>
</feature>
<protein>
    <submittedName>
        <fullName evidence="2">Uncharacterized protein</fullName>
    </submittedName>
</protein>
<proteinExistence type="predicted"/>
<accession>A0A834M5A6</accession>
<feature type="compositionally biased region" description="Basic and acidic residues" evidence="1">
    <location>
        <begin position="253"/>
        <end position="273"/>
    </location>
</feature>
<dbReference type="InterPro" id="IPR015946">
    <property type="entry name" value="KH_dom-like_a/b"/>
</dbReference>